<dbReference type="FunFam" id="1.20.58.100:FF:000002">
    <property type="entry name" value="L-aspartate oxidase"/>
    <property type="match status" value="1"/>
</dbReference>
<dbReference type="PANTHER" id="PTHR42716:SF2">
    <property type="entry name" value="L-ASPARTATE OXIDASE, CHLOROPLASTIC"/>
    <property type="match status" value="1"/>
</dbReference>
<sequence>MNYQFDYLVIGSGIAGLSFALKAARTGTVAIVTKKDKLETSTNYAQGGIASVLGPDDSFQLHIQDTLTAGDGLCHEDVVQMVVRCGPERIQELVEMGVAFNRGTVKADAFDLGREGGHSRNRIVHAQDLTGQAVEKVLIARAEENPNIHIFENHLVLDLLIQHQSIRSGSISIQQQDICRGAYVLESETQEIHSFLANAVLLCTGGAGKVYLYTSNPDVATGDGLAIAYRAGARLANLEFVQFHPTCLYHPQAKNFLISEAVRGEGGRLIDKRGRAFMQNYHPLKDLAFRDIVARAIDTEMKKTGDDCVFLDISHKDADFLRRRFPNIYQKCLSLGIDITTDPIPVVPAAHYMCGGILTDKKGRSSIESLYAIGECACTGLHGANRLASNSLLEAMVYGHEAAMDCAGQIDSWRKRKLPEIPECFAGKGSQNEPMLSEMVLIAHNWDIIRRLMWNYVGIVRTDKRLTLAQNHIAQIRMEIREHMPNIPINADLLELQNLALVADLIIRCAIQRKESRGLHYNLDHPLKDDENWLKDTVVVRRDAEEFVCALPSKEGAGS</sequence>
<evidence type="ECO:0000256" key="2">
    <source>
        <dbReference type="ARBA" id="ARBA00004950"/>
    </source>
</evidence>
<evidence type="ECO:0000256" key="6">
    <source>
        <dbReference type="ARBA" id="ARBA00022642"/>
    </source>
</evidence>
<feature type="domain" description="FAD-dependent oxidoreductase 2 FAD-binding" evidence="13">
    <location>
        <begin position="6"/>
        <end position="392"/>
    </location>
</feature>
<feature type="domain" description="Fumarate reductase/succinate dehydrogenase flavoprotein-like C-terminal" evidence="14">
    <location>
        <begin position="450"/>
        <end position="543"/>
    </location>
</feature>
<dbReference type="Pfam" id="PF02910">
    <property type="entry name" value="Succ_DH_flav_C"/>
    <property type="match status" value="1"/>
</dbReference>
<dbReference type="InterPro" id="IPR037099">
    <property type="entry name" value="Fum_R/Succ_DH_flav-like_C_sf"/>
</dbReference>
<protein>
    <recommendedName>
        <fullName evidence="4 10">L-aspartate oxidase</fullName>
        <ecNumber evidence="4 10">1.4.3.16</ecNumber>
    </recommendedName>
</protein>
<dbReference type="GO" id="GO:0005737">
    <property type="term" value="C:cytoplasm"/>
    <property type="evidence" value="ECO:0007669"/>
    <property type="project" value="UniProtKB-SubCell"/>
</dbReference>
<evidence type="ECO:0000313" key="16">
    <source>
        <dbReference type="Proteomes" id="UP001144372"/>
    </source>
</evidence>
<comment type="function">
    <text evidence="12">Catalyzes the oxidation of L-aspartate to iminoaspartate.</text>
</comment>
<dbReference type="RefSeq" id="WP_281792986.1">
    <property type="nucleotide sequence ID" value="NZ_BSDR01000001.1"/>
</dbReference>
<dbReference type="NCBIfam" id="NF006567">
    <property type="entry name" value="PRK09077.1"/>
    <property type="match status" value="1"/>
</dbReference>
<keyword evidence="8 12" id="KW-0560">Oxidoreductase</keyword>
<evidence type="ECO:0000313" key="15">
    <source>
        <dbReference type="EMBL" id="GLI33790.1"/>
    </source>
</evidence>
<comment type="catalytic activity">
    <reaction evidence="9">
        <text>L-aspartate + O2 = iminosuccinate + H2O2</text>
        <dbReference type="Rhea" id="RHEA:25876"/>
        <dbReference type="ChEBI" id="CHEBI:15379"/>
        <dbReference type="ChEBI" id="CHEBI:16240"/>
        <dbReference type="ChEBI" id="CHEBI:29991"/>
        <dbReference type="ChEBI" id="CHEBI:77875"/>
        <dbReference type="EC" id="1.4.3.16"/>
    </reaction>
    <physiologicalReaction direction="left-to-right" evidence="9">
        <dbReference type="Rhea" id="RHEA:25877"/>
    </physiologicalReaction>
</comment>
<dbReference type="EC" id="1.4.3.16" evidence="4 10"/>
<dbReference type="PIRSF" id="PIRSF000171">
    <property type="entry name" value="SDHA_APRA_LASPO"/>
    <property type="match status" value="1"/>
</dbReference>
<dbReference type="InterPro" id="IPR027477">
    <property type="entry name" value="Succ_DH/fumarate_Rdtase_cat_sf"/>
</dbReference>
<reference evidence="15" key="1">
    <citation type="submission" date="2022-12" db="EMBL/GenBank/DDBJ databases">
        <title>Reference genome sequencing for broad-spectrum identification of bacterial and archaeal isolates by mass spectrometry.</title>
        <authorList>
            <person name="Sekiguchi Y."/>
            <person name="Tourlousse D.M."/>
        </authorList>
    </citation>
    <scope>NUCLEOTIDE SEQUENCE</scope>
    <source>
        <strain evidence="15">ASRB1</strain>
    </source>
</reference>
<dbReference type="Gene3D" id="1.20.58.100">
    <property type="entry name" value="Fumarate reductase/succinate dehydrogenase flavoprotein-like, C-terminal domain"/>
    <property type="match status" value="1"/>
</dbReference>
<dbReference type="GO" id="GO:0008734">
    <property type="term" value="F:L-aspartate oxidase activity"/>
    <property type="evidence" value="ECO:0007669"/>
    <property type="project" value="UniProtKB-UniRule"/>
</dbReference>
<feature type="active site" description="Proton acceptor" evidence="11">
    <location>
        <position position="290"/>
    </location>
</feature>
<dbReference type="SUPFAM" id="SSF46977">
    <property type="entry name" value="Succinate dehydrogenase/fumarate reductase flavoprotein C-terminal domain"/>
    <property type="match status" value="1"/>
</dbReference>
<dbReference type="GO" id="GO:0034628">
    <property type="term" value="P:'de novo' NAD+ biosynthetic process from L-aspartate"/>
    <property type="evidence" value="ECO:0007669"/>
    <property type="project" value="TreeGrafter"/>
</dbReference>
<dbReference type="FunFam" id="3.90.700.10:FF:000002">
    <property type="entry name" value="L-aspartate oxidase"/>
    <property type="match status" value="1"/>
</dbReference>
<dbReference type="Gene3D" id="3.50.50.60">
    <property type="entry name" value="FAD/NAD(P)-binding domain"/>
    <property type="match status" value="1"/>
</dbReference>
<dbReference type="Gene3D" id="3.90.700.10">
    <property type="entry name" value="Succinate dehydrogenase/fumarate reductase flavoprotein, catalytic domain"/>
    <property type="match status" value="1"/>
</dbReference>
<evidence type="ECO:0000256" key="12">
    <source>
        <dbReference type="RuleBase" id="RU362049"/>
    </source>
</evidence>
<gene>
    <name evidence="15" type="primary">nadB</name>
    <name evidence="15" type="ORF">DAMNIGENAA_12230</name>
</gene>
<dbReference type="InterPro" id="IPR015939">
    <property type="entry name" value="Fum_Rdtase/Succ_DH_flav-like_C"/>
</dbReference>
<dbReference type="AlphaFoldDB" id="A0A9W6D437"/>
<accession>A0A9W6D437</accession>
<comment type="similarity">
    <text evidence="3 12">Belongs to the FAD-dependent oxidoreductase 2 family. NadB subfamily.</text>
</comment>
<evidence type="ECO:0000256" key="3">
    <source>
        <dbReference type="ARBA" id="ARBA00008562"/>
    </source>
</evidence>
<keyword evidence="16" id="KW-1185">Reference proteome</keyword>
<comment type="cofactor">
    <cofactor evidence="1 12">
        <name>FAD</name>
        <dbReference type="ChEBI" id="CHEBI:57692"/>
    </cofactor>
</comment>
<evidence type="ECO:0000256" key="5">
    <source>
        <dbReference type="ARBA" id="ARBA00022630"/>
    </source>
</evidence>
<keyword evidence="5 12" id="KW-0285">Flavoprotein</keyword>
<dbReference type="EMBL" id="BSDR01000001">
    <property type="protein sequence ID" value="GLI33790.1"/>
    <property type="molecule type" value="Genomic_DNA"/>
</dbReference>
<dbReference type="Pfam" id="PF00890">
    <property type="entry name" value="FAD_binding_2"/>
    <property type="match status" value="1"/>
</dbReference>
<dbReference type="InterPro" id="IPR003953">
    <property type="entry name" value="FAD-dep_OxRdtase_2_FAD-bd"/>
</dbReference>
<evidence type="ECO:0000256" key="1">
    <source>
        <dbReference type="ARBA" id="ARBA00001974"/>
    </source>
</evidence>
<dbReference type="SUPFAM" id="SSF56425">
    <property type="entry name" value="Succinate dehydrogenase/fumarate reductase flavoprotein, catalytic domain"/>
    <property type="match status" value="1"/>
</dbReference>
<dbReference type="InterPro" id="IPR036188">
    <property type="entry name" value="FAD/NAD-bd_sf"/>
</dbReference>
<dbReference type="PANTHER" id="PTHR42716">
    <property type="entry name" value="L-ASPARTATE OXIDASE"/>
    <property type="match status" value="1"/>
</dbReference>
<evidence type="ECO:0000256" key="7">
    <source>
        <dbReference type="ARBA" id="ARBA00022827"/>
    </source>
</evidence>
<comment type="caution">
    <text evidence="15">The sequence shown here is derived from an EMBL/GenBank/DDBJ whole genome shotgun (WGS) entry which is preliminary data.</text>
</comment>
<evidence type="ECO:0000259" key="14">
    <source>
        <dbReference type="Pfam" id="PF02910"/>
    </source>
</evidence>
<proteinExistence type="inferred from homology"/>
<name>A0A9W6D437_9BACT</name>
<dbReference type="Proteomes" id="UP001144372">
    <property type="component" value="Unassembled WGS sequence"/>
</dbReference>
<keyword evidence="7 12" id="KW-0274">FAD</keyword>
<dbReference type="NCBIfam" id="TIGR00551">
    <property type="entry name" value="nadB"/>
    <property type="match status" value="1"/>
</dbReference>
<evidence type="ECO:0000256" key="4">
    <source>
        <dbReference type="ARBA" id="ARBA00012173"/>
    </source>
</evidence>
<organism evidence="15 16">
    <name type="scientific">Desulforhabdus amnigena</name>
    <dbReference type="NCBI Taxonomy" id="40218"/>
    <lineage>
        <taxon>Bacteria</taxon>
        <taxon>Pseudomonadati</taxon>
        <taxon>Thermodesulfobacteriota</taxon>
        <taxon>Syntrophobacteria</taxon>
        <taxon>Syntrophobacterales</taxon>
        <taxon>Syntrophobacteraceae</taxon>
        <taxon>Desulforhabdus</taxon>
    </lineage>
</organism>
<dbReference type="SUPFAM" id="SSF51905">
    <property type="entry name" value="FAD/NAD(P)-binding domain"/>
    <property type="match status" value="1"/>
</dbReference>
<dbReference type="InterPro" id="IPR005288">
    <property type="entry name" value="NadB"/>
</dbReference>
<evidence type="ECO:0000256" key="10">
    <source>
        <dbReference type="NCBIfam" id="TIGR00551"/>
    </source>
</evidence>
<dbReference type="PRINTS" id="PR00368">
    <property type="entry name" value="FADPNR"/>
</dbReference>
<evidence type="ECO:0000256" key="11">
    <source>
        <dbReference type="PIRSR" id="PIRSR000171-1"/>
    </source>
</evidence>
<evidence type="ECO:0000259" key="13">
    <source>
        <dbReference type="Pfam" id="PF00890"/>
    </source>
</evidence>
<comment type="subcellular location">
    <subcellularLocation>
        <location evidence="12">Cytoplasm</location>
    </subcellularLocation>
</comment>
<keyword evidence="6 12" id="KW-0662">Pyridine nucleotide biosynthesis</keyword>
<evidence type="ECO:0000256" key="9">
    <source>
        <dbReference type="ARBA" id="ARBA00048305"/>
    </source>
</evidence>
<dbReference type="PRINTS" id="PR00411">
    <property type="entry name" value="PNDRDTASEI"/>
</dbReference>
<comment type="pathway">
    <text evidence="2 12">Cofactor biosynthesis; NAD(+) biosynthesis; iminoaspartate from L-aspartate (oxidase route): step 1/1.</text>
</comment>
<evidence type="ECO:0000256" key="8">
    <source>
        <dbReference type="ARBA" id="ARBA00023002"/>
    </source>
</evidence>